<evidence type="ECO:0000256" key="5">
    <source>
        <dbReference type="ARBA" id="ARBA00023315"/>
    </source>
</evidence>
<dbReference type="OrthoDB" id="9807278at2"/>
<dbReference type="InterPro" id="IPR029098">
    <property type="entry name" value="Acetyltransf_C"/>
</dbReference>
<proteinExistence type="predicted"/>
<dbReference type="GO" id="GO:0009245">
    <property type="term" value="P:lipid A biosynthetic process"/>
    <property type="evidence" value="ECO:0007669"/>
    <property type="project" value="UniProtKB-KW"/>
</dbReference>
<comment type="caution">
    <text evidence="7">The sequence shown here is derived from an EMBL/GenBank/DDBJ whole genome shotgun (WGS) entry which is preliminary data.</text>
</comment>
<dbReference type="Pfam" id="PF14602">
    <property type="entry name" value="Hexapep_2"/>
    <property type="match status" value="1"/>
</dbReference>
<keyword evidence="8" id="KW-1185">Reference proteome</keyword>
<dbReference type="AlphaFoldDB" id="A0A2U2N3X9"/>
<evidence type="ECO:0000256" key="2">
    <source>
        <dbReference type="ARBA" id="ARBA00022556"/>
    </source>
</evidence>
<gene>
    <name evidence="7" type="ORF">DEM34_06900</name>
</gene>
<keyword evidence="2" id="KW-0441">Lipid A biosynthesis</keyword>
<dbReference type="PIRSF" id="PIRSF000456">
    <property type="entry name" value="UDP-GlcNAc_acltr"/>
    <property type="match status" value="1"/>
</dbReference>
<dbReference type="PANTHER" id="PTHR43480:SF1">
    <property type="entry name" value="ACYL-[ACYL-CARRIER-PROTEIN]--UDP-N-ACETYLGLUCOSAMINE O-ACYLTRANSFERASE, MITOCHONDRIAL-RELATED"/>
    <property type="match status" value="1"/>
</dbReference>
<evidence type="ECO:0000313" key="8">
    <source>
        <dbReference type="Proteomes" id="UP000245474"/>
    </source>
</evidence>
<accession>A0A2U2N3X9</accession>
<evidence type="ECO:0000259" key="6">
    <source>
        <dbReference type="Pfam" id="PF13720"/>
    </source>
</evidence>
<name>A0A2U2N3X9_9GAMM</name>
<evidence type="ECO:0000256" key="1">
    <source>
        <dbReference type="ARBA" id="ARBA00022516"/>
    </source>
</evidence>
<dbReference type="InterPro" id="IPR010137">
    <property type="entry name" value="Lipid_A_LpxA"/>
</dbReference>
<organism evidence="7 8">
    <name type="scientific">Sediminicurvatus halobius</name>
    <dbReference type="NCBI Taxonomy" id="2182432"/>
    <lineage>
        <taxon>Bacteria</taxon>
        <taxon>Pseudomonadati</taxon>
        <taxon>Pseudomonadota</taxon>
        <taxon>Gammaproteobacteria</taxon>
        <taxon>Chromatiales</taxon>
        <taxon>Ectothiorhodospiraceae</taxon>
        <taxon>Sediminicurvatus</taxon>
    </lineage>
</organism>
<dbReference type="GO" id="GO:0016020">
    <property type="term" value="C:membrane"/>
    <property type="evidence" value="ECO:0007669"/>
    <property type="project" value="GOC"/>
</dbReference>
<dbReference type="NCBIfam" id="TIGR01852">
    <property type="entry name" value="lipid_A_lpxA"/>
    <property type="match status" value="1"/>
</dbReference>
<feature type="domain" description="UDP N-acetylglucosamine O-acyltransferase C-terminal" evidence="6">
    <location>
        <begin position="174"/>
        <end position="256"/>
    </location>
</feature>
<dbReference type="Gene3D" id="2.160.10.10">
    <property type="entry name" value="Hexapeptide repeat proteins"/>
    <property type="match status" value="1"/>
</dbReference>
<reference evidence="7 8" key="1">
    <citation type="submission" date="2018-05" db="EMBL/GenBank/DDBJ databases">
        <title>Spiribacter halobius sp. nov., a moderately halophilic bacterium isolated from marine solar saltern.</title>
        <authorList>
            <person name="Zheng W.-S."/>
            <person name="Lu D.-C."/>
            <person name="Du Z.-J."/>
        </authorList>
    </citation>
    <scope>NUCLEOTIDE SEQUENCE [LARGE SCALE GENOMIC DNA]</scope>
    <source>
        <strain evidence="7 8">E85</strain>
    </source>
</reference>
<keyword evidence="5 7" id="KW-0012">Acyltransferase</keyword>
<dbReference type="InterPro" id="IPR037157">
    <property type="entry name" value="Acetyltransf_C_sf"/>
</dbReference>
<dbReference type="GO" id="GO:0008780">
    <property type="term" value="F:acyl-[acyl-carrier-protein]-UDP-N-acetylglucosamine O-acyltransferase activity"/>
    <property type="evidence" value="ECO:0007669"/>
    <property type="project" value="InterPro"/>
</dbReference>
<dbReference type="InterPro" id="IPR001451">
    <property type="entry name" value="Hexapep"/>
</dbReference>
<dbReference type="EMBL" id="QFFI01000008">
    <property type="protein sequence ID" value="PWG63921.1"/>
    <property type="molecule type" value="Genomic_DNA"/>
</dbReference>
<dbReference type="NCBIfam" id="NF003657">
    <property type="entry name" value="PRK05289.1"/>
    <property type="match status" value="1"/>
</dbReference>
<evidence type="ECO:0000256" key="3">
    <source>
        <dbReference type="ARBA" id="ARBA00022679"/>
    </source>
</evidence>
<evidence type="ECO:0000313" key="7">
    <source>
        <dbReference type="EMBL" id="PWG63921.1"/>
    </source>
</evidence>
<keyword evidence="4" id="KW-0443">Lipid metabolism</keyword>
<dbReference type="InterPro" id="IPR011004">
    <property type="entry name" value="Trimer_LpxA-like_sf"/>
</dbReference>
<dbReference type="CDD" id="cd03351">
    <property type="entry name" value="LbH_UDP-GlcNAc_AT"/>
    <property type="match status" value="1"/>
</dbReference>
<dbReference type="RefSeq" id="WP_109677597.1">
    <property type="nucleotide sequence ID" value="NZ_CP086615.1"/>
</dbReference>
<sequence>MIHDTAVIDPEARLGRNVRVGAYAVIGAGVTLGDGCEVGPHAVLEGPATLGPGNRLAAHAVLGLPPQDTGYAGEPTRLEIGARNVFREFVTVHRGTPKDRGVTRIGDDNLFMAYTHLGHDGDLGSRVTIANGSQLAGHVHVGDQAYISAVCGVHQFVRIGRNAMLGGGAVVTQDVAPYVTVAGNRARLHGLNSRGLRRAGLSLAAQQAIRGAYRLLFREGLRLEEALARIEADPALDLPEIAELVTFVRQSRRGLIR</sequence>
<keyword evidence="3 7" id="KW-0808">Transferase</keyword>
<dbReference type="Proteomes" id="UP000245474">
    <property type="component" value="Unassembled WGS sequence"/>
</dbReference>
<dbReference type="PANTHER" id="PTHR43480">
    <property type="entry name" value="ACYL-[ACYL-CARRIER-PROTEIN]--UDP-N-ACETYLGLUCOSAMINE O-ACYLTRANSFERASE"/>
    <property type="match status" value="1"/>
</dbReference>
<dbReference type="Gene3D" id="1.20.1180.10">
    <property type="entry name" value="Udp N-acetylglucosamine O-acyltransferase, C-terminal domain"/>
    <property type="match status" value="1"/>
</dbReference>
<dbReference type="SUPFAM" id="SSF51161">
    <property type="entry name" value="Trimeric LpxA-like enzymes"/>
    <property type="match status" value="1"/>
</dbReference>
<keyword evidence="1" id="KW-0444">Lipid biosynthesis</keyword>
<evidence type="ECO:0000256" key="4">
    <source>
        <dbReference type="ARBA" id="ARBA00023098"/>
    </source>
</evidence>
<dbReference type="Pfam" id="PF13720">
    <property type="entry name" value="Acetyltransf_11"/>
    <property type="match status" value="1"/>
</dbReference>
<protein>
    <submittedName>
        <fullName evidence="7">Acyl-[acyl-carrier-protein]--UDP-N-acetylglucosamine O-acyltransferase</fullName>
    </submittedName>
</protein>